<sequence>MHQAAGAVLAFMTAWSLSSCTETSPQAAAPHPSVSQGSTSTTTATPRTTTSMPTPQQVDGARELLAASNIVGSGVVGRVKVTRGTLWVSAVCRGTGSIDLSYEPLGRFEVPCTPAGIPHTLNQVEMYQSHELDVVVTDDAGDNIWSVLLQE</sequence>
<dbReference type="AlphaFoldDB" id="A0A840VRN6"/>
<protein>
    <submittedName>
        <fullName evidence="2">Uncharacterized protein</fullName>
    </submittedName>
</protein>
<feature type="region of interest" description="Disordered" evidence="1">
    <location>
        <begin position="23"/>
        <end position="56"/>
    </location>
</feature>
<comment type="caution">
    <text evidence="2">The sequence shown here is derived from an EMBL/GenBank/DDBJ whole genome shotgun (WGS) entry which is preliminary data.</text>
</comment>
<proteinExistence type="predicted"/>
<reference evidence="2 3" key="1">
    <citation type="submission" date="2020-08" db="EMBL/GenBank/DDBJ databases">
        <title>Sequencing the genomes of 1000 actinobacteria strains.</title>
        <authorList>
            <person name="Klenk H.-P."/>
        </authorList>
    </citation>
    <scope>NUCLEOTIDE SEQUENCE [LARGE SCALE GENOMIC DNA]</scope>
    <source>
        <strain evidence="2 3">DSM 103125</strain>
    </source>
</reference>
<evidence type="ECO:0000313" key="2">
    <source>
        <dbReference type="EMBL" id="MBB5476664.1"/>
    </source>
</evidence>
<accession>A0A840VRN6</accession>
<keyword evidence="3" id="KW-1185">Reference proteome</keyword>
<dbReference type="Proteomes" id="UP000586947">
    <property type="component" value="Unassembled WGS sequence"/>
</dbReference>
<dbReference type="RefSeq" id="WP_184177173.1">
    <property type="nucleotide sequence ID" value="NZ_BMNF01000003.1"/>
</dbReference>
<organism evidence="2 3">
    <name type="scientific">Micromonospora parathelypteridis</name>
    <dbReference type="NCBI Taxonomy" id="1839617"/>
    <lineage>
        <taxon>Bacteria</taxon>
        <taxon>Bacillati</taxon>
        <taxon>Actinomycetota</taxon>
        <taxon>Actinomycetes</taxon>
        <taxon>Micromonosporales</taxon>
        <taxon>Micromonosporaceae</taxon>
        <taxon>Micromonospora</taxon>
    </lineage>
</organism>
<feature type="compositionally biased region" description="Low complexity" evidence="1">
    <location>
        <begin position="32"/>
        <end position="55"/>
    </location>
</feature>
<dbReference type="EMBL" id="JACHDP010000001">
    <property type="protein sequence ID" value="MBB5476664.1"/>
    <property type="molecule type" value="Genomic_DNA"/>
</dbReference>
<name>A0A840VRN6_9ACTN</name>
<gene>
    <name evidence="2" type="ORF">HNR20_001169</name>
</gene>
<evidence type="ECO:0000313" key="3">
    <source>
        <dbReference type="Proteomes" id="UP000586947"/>
    </source>
</evidence>
<evidence type="ECO:0000256" key="1">
    <source>
        <dbReference type="SAM" id="MobiDB-lite"/>
    </source>
</evidence>